<dbReference type="GO" id="GO:0140943">
    <property type="term" value="F:histone H4K20 trimethyltransferase activity"/>
    <property type="evidence" value="ECO:0007669"/>
    <property type="project" value="UniProtKB-EC"/>
</dbReference>
<dbReference type="CDD" id="cd10524">
    <property type="entry name" value="SET_Suv4-20-like"/>
    <property type="match status" value="1"/>
</dbReference>
<dbReference type="AlphaFoldDB" id="A0AAN6YVW7"/>
<dbReference type="InterPro" id="IPR039977">
    <property type="entry name" value="Suv4-20/Set9"/>
</dbReference>
<protein>
    <recommendedName>
        <fullName evidence="5">Histone-lysine N-methyltransferase SET9</fullName>
        <ecNumber evidence="12">2.1.1.372</ecNumber>
    </recommendedName>
    <alternativeName>
        <fullName evidence="4">Histone-lysine N-methyltransferase set9</fullName>
    </alternativeName>
    <alternativeName>
        <fullName evidence="13">SET domain protein 9</fullName>
    </alternativeName>
</protein>
<gene>
    <name evidence="17" type="ORF">N656DRAFT_774203</name>
</gene>
<keyword evidence="11" id="KW-0539">Nucleus</keyword>
<feature type="region of interest" description="Disordered" evidence="15">
    <location>
        <begin position="463"/>
        <end position="532"/>
    </location>
</feature>
<evidence type="ECO:0000256" key="11">
    <source>
        <dbReference type="ARBA" id="ARBA00023242"/>
    </source>
</evidence>
<dbReference type="SUPFAM" id="SSF82199">
    <property type="entry name" value="SET domain"/>
    <property type="match status" value="1"/>
</dbReference>
<dbReference type="Gene3D" id="1.10.10.1700">
    <property type="entry name" value="Histone-lysine N-methyltransferase"/>
    <property type="match status" value="1"/>
</dbReference>
<evidence type="ECO:0000256" key="8">
    <source>
        <dbReference type="ARBA" id="ARBA00022679"/>
    </source>
</evidence>
<dbReference type="RefSeq" id="XP_064673586.1">
    <property type="nucleotide sequence ID" value="XM_064814219.1"/>
</dbReference>
<evidence type="ECO:0000256" key="10">
    <source>
        <dbReference type="ARBA" id="ARBA00022853"/>
    </source>
</evidence>
<evidence type="ECO:0000313" key="17">
    <source>
        <dbReference type="EMBL" id="KAK4116016.1"/>
    </source>
</evidence>
<reference evidence="17" key="2">
    <citation type="submission" date="2023-05" db="EMBL/GenBank/DDBJ databases">
        <authorList>
            <consortium name="Lawrence Berkeley National Laboratory"/>
            <person name="Steindorff A."/>
            <person name="Hensen N."/>
            <person name="Bonometti L."/>
            <person name="Westerberg I."/>
            <person name="Brannstrom I.O."/>
            <person name="Guillou S."/>
            <person name="Cros-Aarteil S."/>
            <person name="Calhoun S."/>
            <person name="Haridas S."/>
            <person name="Kuo A."/>
            <person name="Mondo S."/>
            <person name="Pangilinan J."/>
            <person name="Riley R."/>
            <person name="Labutti K."/>
            <person name="Andreopoulos B."/>
            <person name="Lipzen A."/>
            <person name="Chen C."/>
            <person name="Yanf M."/>
            <person name="Daum C."/>
            <person name="Ng V."/>
            <person name="Clum A."/>
            <person name="Ohm R."/>
            <person name="Martin F."/>
            <person name="Silar P."/>
            <person name="Natvig D."/>
            <person name="Lalanne C."/>
            <person name="Gautier V."/>
            <person name="Ament-Velasquez S.L."/>
            <person name="Kruys A."/>
            <person name="Hutchinson M.I."/>
            <person name="Powell A.J."/>
            <person name="Barry K."/>
            <person name="Miller A.N."/>
            <person name="Grigoriev I.V."/>
            <person name="Debuchy R."/>
            <person name="Gladieux P."/>
            <person name="Thoren M.H."/>
            <person name="Johannesson H."/>
        </authorList>
    </citation>
    <scope>NUCLEOTIDE SEQUENCE</scope>
    <source>
        <strain evidence="17">CBS 508.74</strain>
    </source>
</reference>
<dbReference type="GeneID" id="89938344"/>
<dbReference type="SMART" id="SM00317">
    <property type="entry name" value="SET"/>
    <property type="match status" value="1"/>
</dbReference>
<comment type="catalytic activity">
    <reaction evidence="14">
        <text>L-lysyl(20)-[histone H4] + 3 S-adenosyl-L-methionine = N(6),N(6),N(6)-trimethyl-L-lysyl(20)-[histone H4] + 3 S-adenosyl-L-homocysteine + 3 H(+)</text>
        <dbReference type="Rhea" id="RHEA:64456"/>
        <dbReference type="Rhea" id="RHEA-COMP:15554"/>
        <dbReference type="Rhea" id="RHEA-COMP:15998"/>
        <dbReference type="ChEBI" id="CHEBI:15378"/>
        <dbReference type="ChEBI" id="CHEBI:29969"/>
        <dbReference type="ChEBI" id="CHEBI:57856"/>
        <dbReference type="ChEBI" id="CHEBI:59789"/>
        <dbReference type="ChEBI" id="CHEBI:61961"/>
        <dbReference type="EC" id="2.1.1.372"/>
    </reaction>
</comment>
<evidence type="ECO:0000256" key="3">
    <source>
        <dbReference type="ARBA" id="ARBA00004286"/>
    </source>
</evidence>
<keyword evidence="8" id="KW-0808">Transferase</keyword>
<dbReference type="PANTHER" id="PTHR12977:SF4">
    <property type="entry name" value="HISTONE-LYSINE N-METHYLTRANSFERASE KMT5B"/>
    <property type="match status" value="1"/>
</dbReference>
<evidence type="ECO:0000256" key="15">
    <source>
        <dbReference type="SAM" id="MobiDB-lite"/>
    </source>
</evidence>
<evidence type="ECO:0000256" key="2">
    <source>
        <dbReference type="ARBA" id="ARBA00004123"/>
    </source>
</evidence>
<name>A0AAN6YVW7_9PEZI</name>
<sequence>MTRTSTPTGKKPRLTLAQLAAYDDILTDALVDHAFYWTTIPKNRNSYHPSRGIKEDEITKIIQTHLIVNPEPLVAEEKLLATDGLRRFYSSLKTPKERDDFKAHLRRYMSIYLPDCPFEVNATNRYTIVTFEASITARRYIKRNETVKYLTGIQVVITPEEEAEMALRKKDFSLVVSSRSKSTSLFMGPARFANHDCRANARLVTCGQAGIEIRACRDIDVGEEITVTYGESYFGENNCECLCQTCEENLANGWKPWDAANSVQKSIEEDLTVVAQGYSLRKRRRDESSAGRSSRTPSVTPDIRPRILKRQRSQRMMGDRASTTDSTEVDRMDGPYPGQKRHWESLGTPPVTPAKRLKTSHYEVNPIPLPSAMSRGCSDTETSRSPFSSECDNGDMTEATSPETENPDPLIPSPEMTPAKQPVETLKREESTSAAEDPDQEQSLVVLPKTESLSFPEVTILDSATQGSSRNPGEAGALDGDAPCAGSSTVSVLDDKSTPKARASRAKSKQQDSRQDLPDPAGKRRTPGDYTLTPVLLSEPETAWVHCTNCNTAFVQRDAYFTRANCSRCERHSKLYGYVWPKTEPAGPGDKEERVLDHRTINRFLGPEDEAKVRGRKSWRERLGSRNESVQSCEQAEERGRARVRNRQGDEPGAKTTTPNGVRRSGRARRASTKASAD</sequence>
<feature type="compositionally biased region" description="Polar residues" evidence="15">
    <location>
        <begin position="377"/>
        <end position="391"/>
    </location>
</feature>
<dbReference type="InterPro" id="IPR041938">
    <property type="entry name" value="Hist-Lys_N-MTase_N"/>
</dbReference>
<evidence type="ECO:0000313" key="18">
    <source>
        <dbReference type="Proteomes" id="UP001302812"/>
    </source>
</evidence>
<keyword evidence="6" id="KW-0158">Chromosome</keyword>
<dbReference type="InterPro" id="IPR025783">
    <property type="entry name" value="Set9_fungi"/>
</dbReference>
<feature type="compositionally biased region" description="Polar residues" evidence="15">
    <location>
        <begin position="290"/>
        <end position="299"/>
    </location>
</feature>
<dbReference type="Gene3D" id="2.170.270.10">
    <property type="entry name" value="SET domain"/>
    <property type="match status" value="1"/>
</dbReference>
<keyword evidence="9" id="KW-0949">S-adenosyl-L-methionine</keyword>
<comment type="caution">
    <text evidence="17">The sequence shown here is derived from an EMBL/GenBank/DDBJ whole genome shotgun (WGS) entry which is preliminary data.</text>
</comment>
<dbReference type="EC" id="2.1.1.372" evidence="12"/>
<evidence type="ECO:0000256" key="7">
    <source>
        <dbReference type="ARBA" id="ARBA00022603"/>
    </source>
</evidence>
<dbReference type="EMBL" id="MU853333">
    <property type="protein sequence ID" value="KAK4116016.1"/>
    <property type="molecule type" value="Genomic_DNA"/>
</dbReference>
<evidence type="ECO:0000256" key="1">
    <source>
        <dbReference type="ARBA" id="ARBA00001984"/>
    </source>
</evidence>
<dbReference type="Pfam" id="PF00856">
    <property type="entry name" value="SET"/>
    <property type="match status" value="1"/>
</dbReference>
<feature type="domain" description="SET" evidence="16">
    <location>
        <begin position="116"/>
        <end position="230"/>
    </location>
</feature>
<comment type="function">
    <text evidence="1">Histone methyltransferase that trimethylates 'Lys-20' of histone H4 to form H4K20me3.</text>
</comment>
<comment type="subcellular location">
    <subcellularLocation>
        <location evidence="3">Chromosome</location>
    </subcellularLocation>
    <subcellularLocation>
        <location evidence="2">Nucleus</location>
    </subcellularLocation>
</comment>
<dbReference type="GO" id="GO:0005694">
    <property type="term" value="C:chromosome"/>
    <property type="evidence" value="ECO:0007669"/>
    <property type="project" value="UniProtKB-SubCell"/>
</dbReference>
<dbReference type="GO" id="GO:0005634">
    <property type="term" value="C:nucleus"/>
    <property type="evidence" value="ECO:0007669"/>
    <property type="project" value="UniProtKB-SubCell"/>
</dbReference>
<keyword evidence="18" id="KW-1185">Reference proteome</keyword>
<dbReference type="GO" id="GO:0032259">
    <property type="term" value="P:methylation"/>
    <property type="evidence" value="ECO:0007669"/>
    <property type="project" value="UniProtKB-KW"/>
</dbReference>
<keyword evidence="10" id="KW-0156">Chromatin regulator</keyword>
<keyword evidence="7" id="KW-0489">Methyltransferase</keyword>
<evidence type="ECO:0000256" key="9">
    <source>
        <dbReference type="ARBA" id="ARBA00022691"/>
    </source>
</evidence>
<accession>A0AAN6YVW7</accession>
<organism evidence="17 18">
    <name type="scientific">Canariomyces notabilis</name>
    <dbReference type="NCBI Taxonomy" id="2074819"/>
    <lineage>
        <taxon>Eukaryota</taxon>
        <taxon>Fungi</taxon>
        <taxon>Dikarya</taxon>
        <taxon>Ascomycota</taxon>
        <taxon>Pezizomycotina</taxon>
        <taxon>Sordariomycetes</taxon>
        <taxon>Sordariomycetidae</taxon>
        <taxon>Sordariales</taxon>
        <taxon>Chaetomiaceae</taxon>
        <taxon>Canariomyces</taxon>
    </lineage>
</organism>
<evidence type="ECO:0000256" key="13">
    <source>
        <dbReference type="ARBA" id="ARBA00030653"/>
    </source>
</evidence>
<evidence type="ECO:0000256" key="6">
    <source>
        <dbReference type="ARBA" id="ARBA00022454"/>
    </source>
</evidence>
<reference evidence="17" key="1">
    <citation type="journal article" date="2023" name="Mol. Phylogenet. Evol.">
        <title>Genome-scale phylogeny and comparative genomics of the fungal order Sordariales.</title>
        <authorList>
            <person name="Hensen N."/>
            <person name="Bonometti L."/>
            <person name="Westerberg I."/>
            <person name="Brannstrom I.O."/>
            <person name="Guillou S."/>
            <person name="Cros-Aarteil S."/>
            <person name="Calhoun S."/>
            <person name="Haridas S."/>
            <person name="Kuo A."/>
            <person name="Mondo S."/>
            <person name="Pangilinan J."/>
            <person name="Riley R."/>
            <person name="LaButti K."/>
            <person name="Andreopoulos B."/>
            <person name="Lipzen A."/>
            <person name="Chen C."/>
            <person name="Yan M."/>
            <person name="Daum C."/>
            <person name="Ng V."/>
            <person name="Clum A."/>
            <person name="Steindorff A."/>
            <person name="Ohm R.A."/>
            <person name="Martin F."/>
            <person name="Silar P."/>
            <person name="Natvig D.O."/>
            <person name="Lalanne C."/>
            <person name="Gautier V."/>
            <person name="Ament-Velasquez S.L."/>
            <person name="Kruys A."/>
            <person name="Hutchinson M.I."/>
            <person name="Powell A.J."/>
            <person name="Barry K."/>
            <person name="Miller A.N."/>
            <person name="Grigoriev I.V."/>
            <person name="Debuchy R."/>
            <person name="Gladieux P."/>
            <person name="Hiltunen Thoren M."/>
            <person name="Johannesson H."/>
        </authorList>
    </citation>
    <scope>NUCLEOTIDE SEQUENCE</scope>
    <source>
        <strain evidence="17">CBS 508.74</strain>
    </source>
</reference>
<proteinExistence type="predicted"/>
<dbReference type="InterPro" id="IPR046341">
    <property type="entry name" value="SET_dom_sf"/>
</dbReference>
<evidence type="ECO:0000256" key="12">
    <source>
        <dbReference type="ARBA" id="ARBA00024057"/>
    </source>
</evidence>
<dbReference type="InterPro" id="IPR001214">
    <property type="entry name" value="SET_dom"/>
</dbReference>
<feature type="compositionally biased region" description="Basic and acidic residues" evidence="15">
    <location>
        <begin position="636"/>
        <end position="653"/>
    </location>
</feature>
<dbReference type="PROSITE" id="PS51567">
    <property type="entry name" value="SAM_MT43_SUVAR420_1"/>
    <property type="match status" value="1"/>
</dbReference>
<evidence type="ECO:0000256" key="4">
    <source>
        <dbReference type="ARBA" id="ARBA00014232"/>
    </source>
</evidence>
<evidence type="ECO:0000256" key="14">
    <source>
        <dbReference type="ARBA" id="ARBA00048081"/>
    </source>
</evidence>
<dbReference type="PANTHER" id="PTHR12977">
    <property type="entry name" value="SUPPRESSOR OF VARIEGATION 4-20-RELATED"/>
    <property type="match status" value="1"/>
</dbReference>
<dbReference type="Proteomes" id="UP001302812">
    <property type="component" value="Unassembled WGS sequence"/>
</dbReference>
<evidence type="ECO:0000256" key="5">
    <source>
        <dbReference type="ARBA" id="ARBA00015413"/>
    </source>
</evidence>
<feature type="region of interest" description="Disordered" evidence="15">
    <location>
        <begin position="281"/>
        <end position="450"/>
    </location>
</feature>
<dbReference type="PROSITE" id="PS50280">
    <property type="entry name" value="SET"/>
    <property type="match status" value="1"/>
</dbReference>
<feature type="region of interest" description="Disordered" evidence="15">
    <location>
        <begin position="621"/>
        <end position="678"/>
    </location>
</feature>
<evidence type="ECO:0000259" key="16">
    <source>
        <dbReference type="PROSITE" id="PS50280"/>
    </source>
</evidence>